<feature type="domain" description="BAAT/Acyl-CoA thioester hydrolase C-terminal" evidence="2">
    <location>
        <begin position="77"/>
        <end position="304"/>
    </location>
</feature>
<organism evidence="3">
    <name type="scientific">uncultured Rubrobacteraceae bacterium</name>
    <dbReference type="NCBI Taxonomy" id="349277"/>
    <lineage>
        <taxon>Bacteria</taxon>
        <taxon>Bacillati</taxon>
        <taxon>Actinomycetota</taxon>
        <taxon>Rubrobacteria</taxon>
        <taxon>Rubrobacterales</taxon>
        <taxon>Rubrobacteraceae</taxon>
        <taxon>environmental samples</taxon>
    </lineage>
</organism>
<dbReference type="PANTHER" id="PTHR10824">
    <property type="entry name" value="ACYL-COENZYME A THIOESTERASE-RELATED"/>
    <property type="match status" value="1"/>
</dbReference>
<dbReference type="Pfam" id="PF08840">
    <property type="entry name" value="BAAT_C"/>
    <property type="match status" value="1"/>
</dbReference>
<dbReference type="SUPFAM" id="SSF53474">
    <property type="entry name" value="alpha/beta-Hydrolases"/>
    <property type="match status" value="1"/>
</dbReference>
<dbReference type="GO" id="GO:0047617">
    <property type="term" value="F:fatty acyl-CoA hydrolase activity"/>
    <property type="evidence" value="ECO:0007669"/>
    <property type="project" value="TreeGrafter"/>
</dbReference>
<dbReference type="GO" id="GO:0006631">
    <property type="term" value="P:fatty acid metabolic process"/>
    <property type="evidence" value="ECO:0007669"/>
    <property type="project" value="TreeGrafter"/>
</dbReference>
<dbReference type="InterPro" id="IPR014940">
    <property type="entry name" value="BAAT_C"/>
</dbReference>
<feature type="active site" description="Charge relay system" evidence="1">
    <location>
        <position position="106"/>
    </location>
</feature>
<dbReference type="InterPro" id="IPR016662">
    <property type="entry name" value="Acyl-CoA_thioEstase_long-chain"/>
</dbReference>
<gene>
    <name evidence="3" type="ORF">AVDCRST_MAG28-2484</name>
</gene>
<reference evidence="3" key="1">
    <citation type="submission" date="2020-02" db="EMBL/GenBank/DDBJ databases">
        <authorList>
            <person name="Meier V. D."/>
        </authorList>
    </citation>
    <scope>NUCLEOTIDE SEQUENCE</scope>
    <source>
        <strain evidence="3">AVDCRST_MAG28</strain>
    </source>
</reference>
<proteinExistence type="predicted"/>
<evidence type="ECO:0000259" key="2">
    <source>
        <dbReference type="Pfam" id="PF08840"/>
    </source>
</evidence>
<accession>A0A6J4R663</accession>
<dbReference type="PIRSF" id="PIRSF016521">
    <property type="entry name" value="Acyl-CoA_hydro"/>
    <property type="match status" value="1"/>
</dbReference>
<name>A0A6J4R663_9ACTN</name>
<sequence length="314" mass="34077">MPMHEVRVVRQEVEREDLVGTLFHPATPGPHPSVVVFGGWGGGTREGGAEVLASEGFAALALAYIGVDPLPRDLVEIPLEYFAEAIAWLKVQPAIDANRIAVMGNSKGGELALLLGATYPEDVKAVVGYAPSAVVWQGTPSDRWSYRLNPRSSWSLGGVPLPFVRFAEPHPSEIPRISGFFGKPQATGSIFYERALKDEAAVAAASIAVEKIDGPVMVISGTDDHLWPSTRFSEMVIQRLEAHGHPFPHEHLRYEGAGHMILMPNSEPEGPQMQRFEVGGSKEANEVANQNSWPKVLGFLRKSLSVRNGEDSGE</sequence>
<feature type="active site" description="Charge relay system" evidence="1">
    <location>
        <position position="259"/>
    </location>
</feature>
<protein>
    <recommendedName>
        <fullName evidence="2">BAAT/Acyl-CoA thioester hydrolase C-terminal domain-containing protein</fullName>
    </recommendedName>
</protein>
<feature type="active site" description="Charge relay system" evidence="1">
    <location>
        <position position="224"/>
    </location>
</feature>
<dbReference type="EMBL" id="CADCVE010000057">
    <property type="protein sequence ID" value="CAA9456845.1"/>
    <property type="molecule type" value="Genomic_DNA"/>
</dbReference>
<evidence type="ECO:0000313" key="3">
    <source>
        <dbReference type="EMBL" id="CAA9456845.1"/>
    </source>
</evidence>
<dbReference type="PANTHER" id="PTHR10824:SF4">
    <property type="entry name" value="ACYL-COENZYME A THIOESTERASE 1-LIKE"/>
    <property type="match status" value="1"/>
</dbReference>
<dbReference type="GO" id="GO:0006637">
    <property type="term" value="P:acyl-CoA metabolic process"/>
    <property type="evidence" value="ECO:0007669"/>
    <property type="project" value="InterPro"/>
</dbReference>
<dbReference type="AlphaFoldDB" id="A0A6J4R663"/>
<evidence type="ECO:0000256" key="1">
    <source>
        <dbReference type="PIRSR" id="PIRSR016521-1"/>
    </source>
</evidence>
<dbReference type="Gene3D" id="3.40.50.1820">
    <property type="entry name" value="alpha/beta hydrolase"/>
    <property type="match status" value="1"/>
</dbReference>
<dbReference type="InterPro" id="IPR029058">
    <property type="entry name" value="AB_hydrolase_fold"/>
</dbReference>